<dbReference type="Gene3D" id="3.80.10.10">
    <property type="entry name" value="Ribonuclease Inhibitor"/>
    <property type="match status" value="1"/>
</dbReference>
<keyword evidence="2" id="KW-1185">Reference proteome</keyword>
<evidence type="ECO:0000313" key="2">
    <source>
        <dbReference type="Proteomes" id="UP000807716"/>
    </source>
</evidence>
<reference evidence="1" key="1">
    <citation type="journal article" date="2020" name="Fungal Divers.">
        <title>Resolving the Mortierellaceae phylogeny through synthesis of multi-gene phylogenetics and phylogenomics.</title>
        <authorList>
            <person name="Vandepol N."/>
            <person name="Liber J."/>
            <person name="Desiro A."/>
            <person name="Na H."/>
            <person name="Kennedy M."/>
            <person name="Barry K."/>
            <person name="Grigoriev I.V."/>
            <person name="Miller A.N."/>
            <person name="O'Donnell K."/>
            <person name="Stajich J.E."/>
            <person name="Bonito G."/>
        </authorList>
    </citation>
    <scope>NUCLEOTIDE SEQUENCE</scope>
    <source>
        <strain evidence="1">BC1065</strain>
    </source>
</reference>
<name>A0A9P6QA58_9FUNG</name>
<dbReference type="AlphaFoldDB" id="A0A9P6QA58"/>
<sequence length="467" mass="53665">MTMQQHPLDISELRVYIGRFLDGESAKACSLVCKTWHEDLRRFVWLAHRTPLMKDSQDASIRTLWEHGVRKNGCWIRHINGQCTSTWQPWVISVLSEHCQSLLSIRISFTTKPQLLLWMPLIRLNRELQTVELSQASDLQRLLNDPEVSNAQRLFEAFRPITRESRAMLSRDTHFWNVPEVLDALQGLERLRHLELWAATVPYLLRILQACPSLRELTVSGVMGKTSEPEGEQVPLAHVIEALASTTFPLCRLEMGSIRDGCPMNDLLSRLPALESLSVRSGSSDFRQSAIQLLSEGRWPFLSELVMNSPADCIGLMEAIPVGQLRSAVLPTLRSSSVLALLERQGPTLERLSIQSCDTGLVLARLFYECPRLKELELQIRGRVKYLDLRDLLFRPWVLQDLERLSVHVGIDRFRRGAIPSILIEALQTRRLNCPSITERDVAIELFQDRINQLKRLRRRQFAYRIK</sequence>
<dbReference type="OrthoDB" id="2398163at2759"/>
<comment type="caution">
    <text evidence="1">The sequence shown here is derived from an EMBL/GenBank/DDBJ whole genome shotgun (WGS) entry which is preliminary data.</text>
</comment>
<evidence type="ECO:0008006" key="3">
    <source>
        <dbReference type="Google" id="ProtNLM"/>
    </source>
</evidence>
<dbReference type="EMBL" id="JAAAJB010000154">
    <property type="protein sequence ID" value="KAG0263875.1"/>
    <property type="molecule type" value="Genomic_DNA"/>
</dbReference>
<dbReference type="InterPro" id="IPR032675">
    <property type="entry name" value="LRR_dom_sf"/>
</dbReference>
<organism evidence="1 2">
    <name type="scientific">Actinomortierella ambigua</name>
    <dbReference type="NCBI Taxonomy" id="1343610"/>
    <lineage>
        <taxon>Eukaryota</taxon>
        <taxon>Fungi</taxon>
        <taxon>Fungi incertae sedis</taxon>
        <taxon>Mucoromycota</taxon>
        <taxon>Mortierellomycotina</taxon>
        <taxon>Mortierellomycetes</taxon>
        <taxon>Mortierellales</taxon>
        <taxon>Mortierellaceae</taxon>
        <taxon>Actinomortierella</taxon>
    </lineage>
</organism>
<gene>
    <name evidence="1" type="ORF">DFQ27_001596</name>
</gene>
<accession>A0A9P6QA58</accession>
<proteinExistence type="predicted"/>
<dbReference type="SUPFAM" id="SSF52047">
    <property type="entry name" value="RNI-like"/>
    <property type="match status" value="1"/>
</dbReference>
<protein>
    <recommendedName>
        <fullName evidence="3">F-box domain-containing protein</fullName>
    </recommendedName>
</protein>
<evidence type="ECO:0000313" key="1">
    <source>
        <dbReference type="EMBL" id="KAG0263875.1"/>
    </source>
</evidence>
<dbReference type="Proteomes" id="UP000807716">
    <property type="component" value="Unassembled WGS sequence"/>
</dbReference>